<organism evidence="1 2">
    <name type="scientific">Seonamhaeicola marinus</name>
    <dbReference type="NCBI Taxonomy" id="1912246"/>
    <lineage>
        <taxon>Bacteria</taxon>
        <taxon>Pseudomonadati</taxon>
        <taxon>Bacteroidota</taxon>
        <taxon>Flavobacteriia</taxon>
        <taxon>Flavobacteriales</taxon>
        <taxon>Flavobacteriaceae</taxon>
    </lineage>
</organism>
<evidence type="ECO:0000313" key="1">
    <source>
        <dbReference type="EMBL" id="TYA69960.1"/>
    </source>
</evidence>
<gene>
    <name evidence="1" type="ORF">FUA24_21965</name>
</gene>
<dbReference type="EMBL" id="VSDQ01000729">
    <property type="protein sequence ID" value="TYA69960.1"/>
    <property type="molecule type" value="Genomic_DNA"/>
</dbReference>
<name>A0A5D0HG99_9FLAO</name>
<accession>A0A5D0HG99</accession>
<dbReference type="InterPro" id="IPR011250">
    <property type="entry name" value="OMP/PagP_B-barrel"/>
</dbReference>
<dbReference type="SUPFAM" id="SSF56925">
    <property type="entry name" value="OMPA-like"/>
    <property type="match status" value="1"/>
</dbReference>
<proteinExistence type="predicted"/>
<dbReference type="OrthoDB" id="1522982at2"/>
<dbReference type="RefSeq" id="WP_148545232.1">
    <property type="nucleotide sequence ID" value="NZ_VSDQ01000729.1"/>
</dbReference>
<reference evidence="1 2" key="1">
    <citation type="submission" date="2019-08" db="EMBL/GenBank/DDBJ databases">
        <title>Seonamhaeicola sediminis sp. nov., isolated from marine sediment.</title>
        <authorList>
            <person name="Cao W.R."/>
        </authorList>
    </citation>
    <scope>NUCLEOTIDE SEQUENCE [LARGE SCALE GENOMIC DNA]</scope>
    <source>
        <strain evidence="1 2">B011</strain>
    </source>
</reference>
<evidence type="ECO:0000313" key="2">
    <source>
        <dbReference type="Proteomes" id="UP000323930"/>
    </source>
</evidence>
<dbReference type="AlphaFoldDB" id="A0A5D0HG99"/>
<keyword evidence="2" id="KW-1185">Reference proteome</keyword>
<protein>
    <submittedName>
        <fullName evidence="1">Porin family protein</fullName>
    </submittedName>
</protein>
<sequence>MITALLCFTIGNAQDGTSRIKAQFALGVNSPSSNGFVTDYKGKSVNFPTVDLGLQYMFKPKFGGRLNYSFNRISNETNSPSFKVNYARVNALLVYDANDIFSFLPPRMGVFFQAGPGYSFVKPLDNYTQNKISFFNIMAGAQFHYGISDTLSIFTDVSYVNGFAKDFNPVSEGFGSFNGNVLAITFGTSISLSGCYFCDQ</sequence>
<dbReference type="Proteomes" id="UP000323930">
    <property type="component" value="Unassembled WGS sequence"/>
</dbReference>
<comment type="caution">
    <text evidence="1">The sequence shown here is derived from an EMBL/GenBank/DDBJ whole genome shotgun (WGS) entry which is preliminary data.</text>
</comment>
<dbReference type="Gene3D" id="2.40.160.20">
    <property type="match status" value="1"/>
</dbReference>